<dbReference type="Proteomes" id="UP000694546">
    <property type="component" value="Chromosome 20"/>
</dbReference>
<dbReference type="AlphaFoldDB" id="A0A8C4YY63"/>
<evidence type="ECO:0000256" key="1">
    <source>
        <dbReference type="ARBA" id="ARBA00023054"/>
    </source>
</evidence>
<feature type="coiled-coil region" evidence="2">
    <location>
        <begin position="257"/>
        <end position="284"/>
    </location>
</feature>
<proteinExistence type="predicted"/>
<dbReference type="PANTHER" id="PTHR34768">
    <property type="entry name" value="COILED-COIL DOMAIN-CONTAINING PROTEIN 89"/>
    <property type="match status" value="1"/>
</dbReference>
<feature type="coiled-coil region" evidence="2">
    <location>
        <begin position="317"/>
        <end position="385"/>
    </location>
</feature>
<keyword evidence="1 2" id="KW-0175">Coiled coil</keyword>
<evidence type="ECO:0000313" key="4">
    <source>
        <dbReference type="Ensembl" id="ENSGMOP00000003282.2"/>
    </source>
</evidence>
<reference evidence="4" key="2">
    <citation type="submission" date="2025-09" db="UniProtKB">
        <authorList>
            <consortium name="Ensembl"/>
        </authorList>
    </citation>
    <scope>IDENTIFICATION</scope>
</reference>
<name>A0A8C4YY63_GADMO</name>
<evidence type="ECO:0000256" key="2">
    <source>
        <dbReference type="SAM" id="Coils"/>
    </source>
</evidence>
<organism evidence="4 5">
    <name type="scientific">Gadus morhua</name>
    <name type="common">Atlantic cod</name>
    <dbReference type="NCBI Taxonomy" id="8049"/>
    <lineage>
        <taxon>Eukaryota</taxon>
        <taxon>Metazoa</taxon>
        <taxon>Chordata</taxon>
        <taxon>Craniata</taxon>
        <taxon>Vertebrata</taxon>
        <taxon>Euteleostomi</taxon>
        <taxon>Actinopterygii</taxon>
        <taxon>Neopterygii</taxon>
        <taxon>Teleostei</taxon>
        <taxon>Neoteleostei</taxon>
        <taxon>Acanthomorphata</taxon>
        <taxon>Zeiogadaria</taxon>
        <taxon>Gadariae</taxon>
        <taxon>Gadiformes</taxon>
        <taxon>Gadoidei</taxon>
        <taxon>Gadidae</taxon>
        <taxon>Gadus</taxon>
    </lineage>
</organism>
<reference evidence="4" key="1">
    <citation type="submission" date="2025-08" db="UniProtKB">
        <authorList>
            <consortium name="Ensembl"/>
        </authorList>
    </citation>
    <scope>IDENTIFICATION</scope>
</reference>
<feature type="region of interest" description="Disordered" evidence="3">
    <location>
        <begin position="76"/>
        <end position="95"/>
    </location>
</feature>
<protein>
    <submittedName>
        <fullName evidence="4">Zgc:172182</fullName>
    </submittedName>
</protein>
<dbReference type="GeneTree" id="ENSGT00940000165617"/>
<evidence type="ECO:0000256" key="3">
    <source>
        <dbReference type="SAM" id="MobiDB-lite"/>
    </source>
</evidence>
<dbReference type="Ensembl" id="ENSGMOT00000003384.2">
    <property type="protein sequence ID" value="ENSGMOP00000003282.2"/>
    <property type="gene ID" value="ENSGMOG00000003120.2"/>
</dbReference>
<evidence type="ECO:0000313" key="5">
    <source>
        <dbReference type="Proteomes" id="UP000694546"/>
    </source>
</evidence>
<accession>A0A8C4YY63</accession>
<keyword evidence="5" id="KW-1185">Reference proteome</keyword>
<sequence>MVSPHRNPKDLIQMIRSTNEAQNMDDMHKCLGRTSPEDQTELGPLWAREKDQTEVVTLRSLVDGQTDMGPLRSRVKDQTELGPLRSRVEEQSEVGPLQARVEEQSGLIGVLKQRSDQARLRCQALQKVNEELEARGAAGQKELDSERARVRLLEKRFNDLAVNHQGIVVFKDDYKRHNFQLLEENKLLRSENEALFSQKLLDQETLIGKLRQDIHLNEEKHEDMEKNLRDQEAGWKAKMLKQKYLTQWQEAAQLKRLHDTQDSLKSAEDMCKDLKHQLQEAADGRALMETEMKQKINSLCAEKDIFINLSVERGKVLQEMQEKIQQLEIKLEEVEKLKTRAENRFQQEAEAVNINVKVMNLQRALDEAVKKNEKARENFEAYKDHSAHLLTREKELNAQLRNTFG</sequence>
<dbReference type="InterPro" id="IPR043450">
    <property type="entry name" value="CCDC89-like"/>
</dbReference>
<dbReference type="PANTHER" id="PTHR34768:SF2">
    <property type="entry name" value="COILED-COIL DOMAIN CONTAINING 89"/>
    <property type="match status" value="1"/>
</dbReference>